<evidence type="ECO:0000256" key="4">
    <source>
        <dbReference type="ARBA" id="ARBA00023033"/>
    </source>
</evidence>
<dbReference type="Gene3D" id="3.20.20.30">
    <property type="entry name" value="Luciferase-like domain"/>
    <property type="match status" value="1"/>
</dbReference>
<reference evidence="6 7" key="1">
    <citation type="submission" date="2018-07" db="EMBL/GenBank/DDBJ databases">
        <title>Genome sequence of Rhodococcus rhodnii ATCC 35071 from Rhodnius prolixus.</title>
        <authorList>
            <person name="Patel V."/>
            <person name="Vogel K.J."/>
        </authorList>
    </citation>
    <scope>NUCLEOTIDE SEQUENCE [LARGE SCALE GENOMIC DNA]</scope>
    <source>
        <strain evidence="6 7">ATCC 35071</strain>
    </source>
</reference>
<evidence type="ECO:0000313" key="7">
    <source>
        <dbReference type="Proteomes" id="UP000471120"/>
    </source>
</evidence>
<comment type="caution">
    <text evidence="6">The sequence shown here is derived from an EMBL/GenBank/DDBJ whole genome shotgun (WGS) entry which is preliminary data.</text>
</comment>
<dbReference type="EMBL" id="QRCM01000001">
    <property type="protein sequence ID" value="TXG90480.1"/>
    <property type="molecule type" value="Genomic_DNA"/>
</dbReference>
<dbReference type="InterPro" id="IPR036661">
    <property type="entry name" value="Luciferase-like_sf"/>
</dbReference>
<dbReference type="CDD" id="cd01094">
    <property type="entry name" value="Alkanesulfonate_monoxygenase"/>
    <property type="match status" value="1"/>
</dbReference>
<dbReference type="InterPro" id="IPR011251">
    <property type="entry name" value="Luciferase-like_dom"/>
</dbReference>
<dbReference type="AlphaFoldDB" id="A0A6P2CEU3"/>
<keyword evidence="4" id="KW-0503">Monooxygenase</keyword>
<organism evidence="6 7">
    <name type="scientific">Rhodococcus rhodnii</name>
    <dbReference type="NCBI Taxonomy" id="38312"/>
    <lineage>
        <taxon>Bacteria</taxon>
        <taxon>Bacillati</taxon>
        <taxon>Actinomycetota</taxon>
        <taxon>Actinomycetes</taxon>
        <taxon>Mycobacteriales</taxon>
        <taxon>Nocardiaceae</taxon>
        <taxon>Rhodococcus</taxon>
    </lineage>
</organism>
<dbReference type="SUPFAM" id="SSF51679">
    <property type="entry name" value="Bacterial luciferase-like"/>
    <property type="match status" value="1"/>
</dbReference>
<proteinExistence type="predicted"/>
<dbReference type="InterPro" id="IPR050172">
    <property type="entry name" value="SsuD_RutA_monooxygenase"/>
</dbReference>
<evidence type="ECO:0000259" key="5">
    <source>
        <dbReference type="Pfam" id="PF00296"/>
    </source>
</evidence>
<name>A0A6P2CEU3_9NOCA</name>
<dbReference type="Proteomes" id="UP000471120">
    <property type="component" value="Unassembled WGS sequence"/>
</dbReference>
<keyword evidence="1" id="KW-0285">Flavoprotein</keyword>
<evidence type="ECO:0000256" key="3">
    <source>
        <dbReference type="ARBA" id="ARBA00023002"/>
    </source>
</evidence>
<protein>
    <submittedName>
        <fullName evidence="6">LLM class flavin-dependent oxidoreductase</fullName>
    </submittedName>
</protein>
<dbReference type="PANTHER" id="PTHR42847">
    <property type="entry name" value="ALKANESULFONATE MONOOXYGENASE"/>
    <property type="match status" value="1"/>
</dbReference>
<gene>
    <name evidence="6" type="ORF">DW322_09910</name>
</gene>
<keyword evidence="3" id="KW-0560">Oxidoreductase</keyword>
<sequence length="377" mass="40967">MARAITADTGFKLGTFSSNCSSGMAITKAPNRWSASWADNLRLAKTADAVGLDFMLPIARFIGYGGDTNFHESVLDPVAWAAGLLSATENITVFSTVHSAFNHPLVVAKQLATVDHIGNGRAGINIVAGWNKPEYDAMGSDLPAGHDDRYAQAQEWWDIIRRVWTQPGTFDHDGRFYRLKGAEGLPKPVDGVLPVLNAGSSAQGRGFAARNADYGFTVADGPEDGAKIVESMQSQALAEFERQLGVFTMAHIVVRETEKEARDFYRWYADDNADWDAVDNIMYLMGAHAQSFTPDMLQTYRSRFAAGHGSIPMVGTPDQVAELIAGIANAGFAGMTLAFFDYAEELPYFGETVLPRLEEMGVRAPRERATRLAGAGV</sequence>
<feature type="domain" description="Luciferase-like" evidence="5">
    <location>
        <begin position="12"/>
        <end position="332"/>
    </location>
</feature>
<evidence type="ECO:0000313" key="6">
    <source>
        <dbReference type="EMBL" id="TXG90480.1"/>
    </source>
</evidence>
<accession>A0A6P2CEU3</accession>
<evidence type="ECO:0000256" key="2">
    <source>
        <dbReference type="ARBA" id="ARBA00022643"/>
    </source>
</evidence>
<dbReference type="RefSeq" id="WP_010839342.1">
    <property type="nucleotide sequence ID" value="NZ_QRCM01000001.1"/>
</dbReference>
<dbReference type="GO" id="GO:0004497">
    <property type="term" value="F:monooxygenase activity"/>
    <property type="evidence" value="ECO:0007669"/>
    <property type="project" value="UniProtKB-KW"/>
</dbReference>
<dbReference type="PANTHER" id="PTHR42847:SF4">
    <property type="entry name" value="ALKANESULFONATE MONOOXYGENASE-RELATED"/>
    <property type="match status" value="1"/>
</dbReference>
<evidence type="ECO:0000256" key="1">
    <source>
        <dbReference type="ARBA" id="ARBA00022630"/>
    </source>
</evidence>
<dbReference type="Pfam" id="PF00296">
    <property type="entry name" value="Bac_luciferase"/>
    <property type="match status" value="1"/>
</dbReference>
<keyword evidence="2" id="KW-0288">FMN</keyword>
<dbReference type="GO" id="GO:0016705">
    <property type="term" value="F:oxidoreductase activity, acting on paired donors, with incorporation or reduction of molecular oxygen"/>
    <property type="evidence" value="ECO:0007669"/>
    <property type="project" value="InterPro"/>
</dbReference>